<feature type="transmembrane region" description="Helical" evidence="1">
    <location>
        <begin position="349"/>
        <end position="368"/>
    </location>
</feature>
<organism evidence="2 4">
    <name type="scientific">Sulfodiicoccus acidiphilus</name>
    <dbReference type="NCBI Taxonomy" id="1670455"/>
    <lineage>
        <taxon>Archaea</taxon>
        <taxon>Thermoproteota</taxon>
        <taxon>Thermoprotei</taxon>
        <taxon>Sulfolobales</taxon>
        <taxon>Sulfolobaceae</taxon>
        <taxon>Sulfodiicoccus</taxon>
    </lineage>
</organism>
<reference evidence="3" key="1">
    <citation type="journal article" date="2014" name="Int. J. Syst. Evol. Microbiol.">
        <title>Complete genome sequence of Corynebacterium casei LMG S-19264T (=DSM 44701T), isolated from a smear-ripened cheese.</title>
        <authorList>
            <consortium name="US DOE Joint Genome Institute (JGI-PGF)"/>
            <person name="Walter F."/>
            <person name="Albersmeier A."/>
            <person name="Kalinowski J."/>
            <person name="Ruckert C."/>
        </authorList>
    </citation>
    <scope>NUCLEOTIDE SEQUENCE</scope>
    <source>
        <strain evidence="3">JCM 31740</strain>
    </source>
</reference>
<feature type="transmembrane region" description="Helical" evidence="1">
    <location>
        <begin position="99"/>
        <end position="117"/>
    </location>
</feature>
<evidence type="ECO:0000256" key="1">
    <source>
        <dbReference type="SAM" id="Phobius"/>
    </source>
</evidence>
<feature type="transmembrane region" description="Helical" evidence="1">
    <location>
        <begin position="403"/>
        <end position="433"/>
    </location>
</feature>
<feature type="transmembrane region" description="Helical" evidence="1">
    <location>
        <begin position="179"/>
        <end position="204"/>
    </location>
</feature>
<keyword evidence="1" id="KW-0812">Transmembrane</keyword>
<protein>
    <submittedName>
        <fullName evidence="2">Uncharacterized protein</fullName>
    </submittedName>
</protein>
<dbReference type="Proteomes" id="UP000616143">
    <property type="component" value="Unassembled WGS sequence"/>
</dbReference>
<feature type="transmembrane region" description="Helical" evidence="1">
    <location>
        <begin position="318"/>
        <end position="343"/>
    </location>
</feature>
<dbReference type="RefSeq" id="WP_126450151.1">
    <property type="nucleotide sequence ID" value="NZ_AP018553.1"/>
</dbReference>
<evidence type="ECO:0000313" key="3">
    <source>
        <dbReference type="EMBL" id="GGT87690.1"/>
    </source>
</evidence>
<dbReference type="KEGG" id="sacd:HS1genome_1351"/>
<dbReference type="AlphaFoldDB" id="A0A348B460"/>
<dbReference type="EMBL" id="AP018553">
    <property type="protein sequence ID" value="BBD72962.1"/>
    <property type="molecule type" value="Genomic_DNA"/>
</dbReference>
<keyword evidence="1" id="KW-0472">Membrane</keyword>
<dbReference type="Proteomes" id="UP000276741">
    <property type="component" value="Chromosome"/>
</dbReference>
<dbReference type="GeneID" id="38666866"/>
<name>A0A348B460_9CREN</name>
<feature type="transmembrane region" description="Helical" evidence="1">
    <location>
        <begin position="380"/>
        <end position="397"/>
    </location>
</feature>
<accession>A0A348B460</accession>
<reference evidence="4" key="2">
    <citation type="submission" date="2018-04" db="EMBL/GenBank/DDBJ databases">
        <title>Complete genome sequence of Sulfodiicoccus acidiphilus strain HS-1.</title>
        <authorList>
            <person name="Sakai H.D."/>
            <person name="Kurosawa N."/>
        </authorList>
    </citation>
    <scope>NUCLEOTIDE SEQUENCE [LARGE SCALE GENOMIC DNA]</scope>
    <source>
        <strain evidence="4">HS-1</strain>
    </source>
</reference>
<keyword evidence="1" id="KW-1133">Transmembrane helix</keyword>
<feature type="transmembrane region" description="Helical" evidence="1">
    <location>
        <begin position="124"/>
        <end position="143"/>
    </location>
</feature>
<feature type="transmembrane region" description="Helical" evidence="1">
    <location>
        <begin position="27"/>
        <end position="43"/>
    </location>
</feature>
<reference evidence="2" key="3">
    <citation type="journal article" date="2019" name="BMC Res. Notes">
        <title>Complete genome sequence of the Sulfodiicoccus acidiphilus strain HS-1T, the first crenarchaeon that lacks polB3, isolated from an acidic hot spring in Ohwaku-dani, Hakone, Japan.</title>
        <authorList>
            <person name="Sakai H.D."/>
            <person name="Kurosawa N."/>
        </authorList>
    </citation>
    <scope>NUCLEOTIDE SEQUENCE</scope>
    <source>
        <strain evidence="2">HS-1</strain>
    </source>
</reference>
<evidence type="ECO:0000313" key="4">
    <source>
        <dbReference type="Proteomes" id="UP000276741"/>
    </source>
</evidence>
<sequence>MDRRALLAFPVAFELIGLFLTHSPQYQLALLIAVAASIGALKLNRYSWVVVVGSIPFGLTDHYVILMGTAAALSSYYMGGRSVEYLSPISLVSALYGQGTPLQLLGFITLVGALLYLKRDLRGVIATGVLLIIASALDYSLGLSGPSNAMSDLAFLSLVFGVVGVALEGKRAGKKMSTVLRLAPFLLFPALVAYLGPSYAYYYWTPRSFYFDSDPLSLWIPAMYHPVINEILGTWLVSRISILMGLEGARVYEFIVTFLAGTSAFWAFKGWKYRTLLSLVYQVATPFWDPSLSWGFAFLPLLIALANSNLRPYLRYPALMLASVSGSSFFLLPATATIASGWIRKERLYVVLAVIGANMFWIVPYAVLGGPSLGQVELTLPLLVALTVAVVASTSGGDTYSTILVVASAVYMAFHLPFYQALYPTLVLGLLWLVESVSRSEIKEVLVGFAVFLVVLSAAQGIYTFTPVSEVKVPSIEGSLGGLTFWNYSYPLASPVPINSTPVPVSAIEYIVRPNGSIRNNSAFLGFPAYASPIFNRTTYPANGSWVEVPRPIAIYSGGNLTPPLRSAGLIVETLNTTVELSSTQGIQVAAWPLLLNQTRVSLSFSASGLYGGYVFIGSNYTVKSGFPSIGLLIGLGKGSVFYENDSLPRYVGTLSYFNTAYPFSVTFFLRDINGSVQIFGEYVNDTFIPTSIETPLTWSSAKFFGVGVERGGPLLLRSVKVGVPFLLEVNQRNVSWTGDNATIIFLLDKPLNGTLYLNSSSPVTAKFLLTNGSEVSPDKAVTGIQGIVLNSEGPVTLTLLKLVDQGIQFYAVGYPGPEKPRLSLNDSLTLGGEILRVQSDAPVLVHLLNYSALTYLMDGHKVIGNVTLPPGTHELSAIYSGQDLANYGAAASITSFILAPILCLSKVRRLLKVVVEAMRHTSASFKSQESELDQG</sequence>
<feature type="transmembrane region" description="Helical" evidence="1">
    <location>
        <begin position="216"/>
        <end position="237"/>
    </location>
</feature>
<reference evidence="3" key="4">
    <citation type="submission" date="2020-09" db="EMBL/GenBank/DDBJ databases">
        <authorList>
            <person name="Sun Q."/>
            <person name="Ohkuma M."/>
        </authorList>
    </citation>
    <scope>NUCLEOTIDE SEQUENCE</scope>
    <source>
        <strain evidence="3">JCM 31740</strain>
    </source>
</reference>
<feature type="transmembrane region" description="Helical" evidence="1">
    <location>
        <begin position="249"/>
        <end position="268"/>
    </location>
</feature>
<evidence type="ECO:0000313" key="2">
    <source>
        <dbReference type="EMBL" id="BBD72962.1"/>
    </source>
</evidence>
<feature type="transmembrane region" description="Helical" evidence="1">
    <location>
        <begin position="445"/>
        <end position="465"/>
    </location>
</feature>
<proteinExistence type="predicted"/>
<dbReference type="OrthoDB" id="34734at2157"/>
<keyword evidence="4" id="KW-1185">Reference proteome</keyword>
<dbReference type="EMBL" id="BMQS01000002">
    <property type="protein sequence ID" value="GGT87690.1"/>
    <property type="molecule type" value="Genomic_DNA"/>
</dbReference>
<feature type="transmembrane region" description="Helical" evidence="1">
    <location>
        <begin position="149"/>
        <end position="167"/>
    </location>
</feature>
<gene>
    <name evidence="3" type="ORF">GCM10007116_02040</name>
    <name evidence="2" type="ORF">HS1genome_1351</name>
</gene>
<feature type="transmembrane region" description="Helical" evidence="1">
    <location>
        <begin position="288"/>
        <end position="306"/>
    </location>
</feature>